<comment type="caution">
    <text evidence="4">The sequence shown here is derived from an EMBL/GenBank/DDBJ whole genome shotgun (WGS) entry which is preliminary data.</text>
</comment>
<dbReference type="InterPro" id="IPR036409">
    <property type="entry name" value="Aldolase_II/adducin_N_sf"/>
</dbReference>
<dbReference type="SMART" id="SM01007">
    <property type="entry name" value="Aldolase_II"/>
    <property type="match status" value="1"/>
</dbReference>
<dbReference type="PANTHER" id="PTHR22789">
    <property type="entry name" value="FUCULOSE PHOSPHATE ALDOLASE"/>
    <property type="match status" value="1"/>
</dbReference>
<dbReference type="InterPro" id="IPR001303">
    <property type="entry name" value="Aldolase_II/adducin_N"/>
</dbReference>
<sequence length="272" mass="29877">MKNTDLLQIIRTLITANHILDNQQVVDAFGHISVRNPSNAETYFLSGYLAPGLVSSPSDIIEYFVSNRTPVDPSAGKGYSERFIHGEVLRRFSGVNSVVHSHAEAVLPYAISGVPLLPVFHMGGFLGTHVPVFDIAKIYNSTNQQDMLVNNVYFGEALAATFTNSTSSDVTIPENTVVLMRRHGFTTWGPDIQTAVDRAVYTKVNANAETHAMELRAAFASSGLKLEPNFELAPLTDAQAAGSKKMNEATQDKPWPLWVREVEVNPLYQNKA</sequence>
<evidence type="ECO:0000313" key="4">
    <source>
        <dbReference type="EMBL" id="KAE9983014.1"/>
    </source>
</evidence>
<gene>
    <name evidence="4" type="ORF">EG328_010399</name>
</gene>
<name>A0A8H3V9S3_VENIN</name>
<dbReference type="GO" id="GO:0019323">
    <property type="term" value="P:pentose catabolic process"/>
    <property type="evidence" value="ECO:0007669"/>
    <property type="project" value="TreeGrafter"/>
</dbReference>
<dbReference type="Proteomes" id="UP000447873">
    <property type="component" value="Unassembled WGS sequence"/>
</dbReference>
<keyword evidence="2" id="KW-0456">Lyase</keyword>
<evidence type="ECO:0000256" key="2">
    <source>
        <dbReference type="ARBA" id="ARBA00023239"/>
    </source>
</evidence>
<reference evidence="4 5" key="1">
    <citation type="submission" date="2018-12" db="EMBL/GenBank/DDBJ databases">
        <title>Venturia inaequalis Genome Resource.</title>
        <authorList>
            <person name="Lichtner F.J."/>
        </authorList>
    </citation>
    <scope>NUCLEOTIDE SEQUENCE [LARGE SCALE GENOMIC DNA]</scope>
    <source>
        <strain evidence="4 5">120213</strain>
    </source>
</reference>
<protein>
    <recommendedName>
        <fullName evidence="3">Class II aldolase/adducin N-terminal domain-containing protein</fullName>
    </recommendedName>
</protein>
<keyword evidence="1" id="KW-0479">Metal-binding</keyword>
<dbReference type="OrthoDB" id="2932980at2759"/>
<evidence type="ECO:0000256" key="1">
    <source>
        <dbReference type="ARBA" id="ARBA00022723"/>
    </source>
</evidence>
<evidence type="ECO:0000313" key="5">
    <source>
        <dbReference type="Proteomes" id="UP000447873"/>
    </source>
</evidence>
<proteinExistence type="predicted"/>
<dbReference type="EMBL" id="WNWS01000068">
    <property type="protein sequence ID" value="KAE9983014.1"/>
    <property type="molecule type" value="Genomic_DNA"/>
</dbReference>
<organism evidence="4 5">
    <name type="scientific">Venturia inaequalis</name>
    <name type="common">Apple scab fungus</name>
    <dbReference type="NCBI Taxonomy" id="5025"/>
    <lineage>
        <taxon>Eukaryota</taxon>
        <taxon>Fungi</taxon>
        <taxon>Dikarya</taxon>
        <taxon>Ascomycota</taxon>
        <taxon>Pezizomycotina</taxon>
        <taxon>Dothideomycetes</taxon>
        <taxon>Pleosporomycetidae</taxon>
        <taxon>Venturiales</taxon>
        <taxon>Venturiaceae</taxon>
        <taxon>Venturia</taxon>
    </lineage>
</organism>
<dbReference type="InterPro" id="IPR050197">
    <property type="entry name" value="Aldolase_class_II_sugar_metab"/>
</dbReference>
<evidence type="ECO:0000259" key="3">
    <source>
        <dbReference type="SMART" id="SM01007"/>
    </source>
</evidence>
<dbReference type="Gene3D" id="3.40.225.10">
    <property type="entry name" value="Class II aldolase/adducin N-terminal domain"/>
    <property type="match status" value="1"/>
</dbReference>
<feature type="domain" description="Class II aldolase/adducin N-terminal" evidence="3">
    <location>
        <begin position="11"/>
        <end position="210"/>
    </location>
</feature>
<dbReference type="GO" id="GO:0016832">
    <property type="term" value="F:aldehyde-lyase activity"/>
    <property type="evidence" value="ECO:0007669"/>
    <property type="project" value="TreeGrafter"/>
</dbReference>
<dbReference type="Pfam" id="PF00596">
    <property type="entry name" value="Aldolase_II"/>
    <property type="match status" value="1"/>
</dbReference>
<dbReference type="SUPFAM" id="SSF53639">
    <property type="entry name" value="AraD/HMP-PK domain-like"/>
    <property type="match status" value="1"/>
</dbReference>
<dbReference type="GO" id="GO:0005829">
    <property type="term" value="C:cytosol"/>
    <property type="evidence" value="ECO:0007669"/>
    <property type="project" value="TreeGrafter"/>
</dbReference>
<accession>A0A8H3V9S3</accession>
<dbReference type="GO" id="GO:0046872">
    <property type="term" value="F:metal ion binding"/>
    <property type="evidence" value="ECO:0007669"/>
    <property type="project" value="UniProtKB-KW"/>
</dbReference>
<dbReference type="PANTHER" id="PTHR22789:SF0">
    <property type="entry name" value="3-OXO-TETRONATE 4-PHOSPHATE DECARBOXYLASE-RELATED"/>
    <property type="match status" value="1"/>
</dbReference>
<dbReference type="AlphaFoldDB" id="A0A8H3V9S3"/>